<evidence type="ECO:0000313" key="2">
    <source>
        <dbReference type="EMBL" id="PYI00755.1"/>
    </source>
</evidence>
<proteinExistence type="predicted"/>
<keyword evidence="3" id="KW-1185">Reference proteome</keyword>
<dbReference type="EMBL" id="KZ826436">
    <property type="protein sequence ID" value="PYI00755.1"/>
    <property type="molecule type" value="Genomic_DNA"/>
</dbReference>
<feature type="compositionally biased region" description="Low complexity" evidence="1">
    <location>
        <begin position="32"/>
        <end position="45"/>
    </location>
</feature>
<sequence>MSPSGTQISLDDLSHRSSPRPSQEDSHQLLPSSANSASSRRGSSGFNTHASNASLQPDASDNGDHSDSDTNAAAESHDDSDDDDDDDDAPLPTEEKKKWQWKHLVMDPGTDEPYHLHNDGVTLTRLSSILITH</sequence>
<accession>A0A319DXC3</accession>
<feature type="region of interest" description="Disordered" evidence="1">
    <location>
        <begin position="1"/>
        <end position="100"/>
    </location>
</feature>
<dbReference type="Proteomes" id="UP000248423">
    <property type="component" value="Unassembled WGS sequence"/>
</dbReference>
<reference evidence="2 3" key="1">
    <citation type="submission" date="2018-02" db="EMBL/GenBank/DDBJ databases">
        <title>The genomes of Aspergillus section Nigri reveals drivers in fungal speciation.</title>
        <authorList>
            <consortium name="DOE Joint Genome Institute"/>
            <person name="Vesth T.C."/>
            <person name="Nybo J."/>
            <person name="Theobald S."/>
            <person name="Brandl J."/>
            <person name="Frisvad J.C."/>
            <person name="Nielsen K.F."/>
            <person name="Lyhne E.K."/>
            <person name="Kogle M.E."/>
            <person name="Kuo A."/>
            <person name="Riley R."/>
            <person name="Clum A."/>
            <person name="Nolan M."/>
            <person name="Lipzen A."/>
            <person name="Salamov A."/>
            <person name="Henrissat B."/>
            <person name="Wiebenga A."/>
            <person name="De vries R.P."/>
            <person name="Grigoriev I.V."/>
            <person name="Mortensen U.H."/>
            <person name="Andersen M.R."/>
            <person name="Baker S.E."/>
        </authorList>
    </citation>
    <scope>NUCLEOTIDE SEQUENCE [LARGE SCALE GENOMIC DNA]</scope>
    <source>
        <strain evidence="2 3">CBS 121057</strain>
    </source>
</reference>
<dbReference type="VEuPathDB" id="FungiDB:BO78DRAFT_34505"/>
<dbReference type="OrthoDB" id="4521923at2759"/>
<organism evidence="2 3">
    <name type="scientific">Aspergillus sclerotiicarbonarius (strain CBS 121057 / IBT 28362)</name>
    <dbReference type="NCBI Taxonomy" id="1448318"/>
    <lineage>
        <taxon>Eukaryota</taxon>
        <taxon>Fungi</taxon>
        <taxon>Dikarya</taxon>
        <taxon>Ascomycota</taxon>
        <taxon>Pezizomycotina</taxon>
        <taxon>Eurotiomycetes</taxon>
        <taxon>Eurotiomycetidae</taxon>
        <taxon>Eurotiales</taxon>
        <taxon>Aspergillaceae</taxon>
        <taxon>Aspergillus</taxon>
        <taxon>Aspergillus subgen. Circumdati</taxon>
    </lineage>
</organism>
<feature type="compositionally biased region" description="Acidic residues" evidence="1">
    <location>
        <begin position="78"/>
        <end position="89"/>
    </location>
</feature>
<dbReference type="AlphaFoldDB" id="A0A319DXC3"/>
<protein>
    <submittedName>
        <fullName evidence="2">Uncharacterized protein</fullName>
    </submittedName>
</protein>
<feature type="compositionally biased region" description="Polar residues" evidence="1">
    <location>
        <begin position="46"/>
        <end position="59"/>
    </location>
</feature>
<evidence type="ECO:0000256" key="1">
    <source>
        <dbReference type="SAM" id="MobiDB-lite"/>
    </source>
</evidence>
<gene>
    <name evidence="2" type="ORF">BO78DRAFT_34505</name>
</gene>
<name>A0A319DXC3_ASPSB</name>
<evidence type="ECO:0000313" key="3">
    <source>
        <dbReference type="Proteomes" id="UP000248423"/>
    </source>
</evidence>